<reference evidence="1 2" key="1">
    <citation type="submission" date="2018-06" db="EMBL/GenBank/DDBJ databases">
        <authorList>
            <consortium name="Pathogen Informatics"/>
            <person name="Doyle S."/>
        </authorList>
    </citation>
    <scope>NUCLEOTIDE SEQUENCE [LARGE SCALE GENOMIC DNA]</scope>
    <source>
        <strain evidence="1 2">NCTC10571</strain>
    </source>
</reference>
<dbReference type="RefSeq" id="WP_115151798.1">
    <property type="nucleotide sequence ID" value="NZ_UGPP01000001.1"/>
</dbReference>
<evidence type="ECO:0008006" key="3">
    <source>
        <dbReference type="Google" id="ProtNLM"/>
    </source>
</evidence>
<sequence>MAPIPSAEASVEQIVNIMHGVAQSHVPRSAFIGIVKKPPPNFVIKANNIELTPENAYISKRLLVGYERTARGHLVSATQNRSGGSGDASFESHNHDIDNDYTENFIYTDTLKVGDWVSILPCEGAEGQLYIINEEVVKLE</sequence>
<gene>
    <name evidence="1" type="ORF">NCTC10571_01629</name>
</gene>
<accession>A0A378NSV9</accession>
<dbReference type="EMBL" id="UGPP01000001">
    <property type="protein sequence ID" value="STY71473.1"/>
    <property type="molecule type" value="Genomic_DNA"/>
</dbReference>
<dbReference type="AlphaFoldDB" id="A0A378NSV9"/>
<dbReference type="InterPro" id="IPR022555">
    <property type="entry name" value="DUF2577"/>
</dbReference>
<organism evidence="1 2">
    <name type="scientific">Megamonas hypermegale</name>
    <dbReference type="NCBI Taxonomy" id="158847"/>
    <lineage>
        <taxon>Bacteria</taxon>
        <taxon>Bacillati</taxon>
        <taxon>Bacillota</taxon>
        <taxon>Negativicutes</taxon>
        <taxon>Selenomonadales</taxon>
        <taxon>Selenomonadaceae</taxon>
        <taxon>Megamonas</taxon>
    </lineage>
</organism>
<protein>
    <recommendedName>
        <fullName evidence="3">DUF2577 domain-containing protein</fullName>
    </recommendedName>
</protein>
<name>A0A378NSV9_9FIRM</name>
<dbReference type="Pfam" id="PF10844">
    <property type="entry name" value="DUF2577"/>
    <property type="match status" value="1"/>
</dbReference>
<evidence type="ECO:0000313" key="1">
    <source>
        <dbReference type="EMBL" id="STY71473.1"/>
    </source>
</evidence>
<evidence type="ECO:0000313" key="2">
    <source>
        <dbReference type="Proteomes" id="UP000255234"/>
    </source>
</evidence>
<dbReference type="Proteomes" id="UP000255234">
    <property type="component" value="Unassembled WGS sequence"/>
</dbReference>
<proteinExistence type="predicted"/>